<evidence type="ECO:0000256" key="5">
    <source>
        <dbReference type="ARBA" id="ARBA00022605"/>
    </source>
</evidence>
<evidence type="ECO:0000256" key="11">
    <source>
        <dbReference type="ARBA" id="ARBA00049375"/>
    </source>
</evidence>
<comment type="catalytic activity">
    <reaction evidence="11 13">
        <text>L-homoserine + ATP = O-phospho-L-homoserine + ADP + H(+)</text>
        <dbReference type="Rhea" id="RHEA:13985"/>
        <dbReference type="ChEBI" id="CHEBI:15378"/>
        <dbReference type="ChEBI" id="CHEBI:30616"/>
        <dbReference type="ChEBI" id="CHEBI:57476"/>
        <dbReference type="ChEBI" id="CHEBI:57590"/>
        <dbReference type="ChEBI" id="CHEBI:456216"/>
        <dbReference type="EC" id="2.7.1.39"/>
    </reaction>
</comment>
<dbReference type="InterPro" id="IPR020568">
    <property type="entry name" value="Ribosomal_Su5_D2-typ_SF"/>
</dbReference>
<dbReference type="SUPFAM" id="SSF55060">
    <property type="entry name" value="GHMP Kinase, C-terminal domain"/>
    <property type="match status" value="1"/>
</dbReference>
<evidence type="ECO:0000256" key="4">
    <source>
        <dbReference type="ARBA" id="ARBA00017858"/>
    </source>
</evidence>
<dbReference type="PANTHER" id="PTHR20861">
    <property type="entry name" value="HOMOSERINE/4-DIPHOSPHOCYTIDYL-2-C-METHYL-D-ERYTHRITOL KINASE"/>
    <property type="match status" value="1"/>
</dbReference>
<keyword evidence="5 13" id="KW-0028">Amino-acid biosynthesis</keyword>
<name>A0A6I2GL08_9LACT</name>
<dbReference type="Pfam" id="PF00288">
    <property type="entry name" value="GHMP_kinases_N"/>
    <property type="match status" value="1"/>
</dbReference>
<keyword evidence="6 13" id="KW-0808">Transferase</keyword>
<dbReference type="Gene3D" id="3.30.230.10">
    <property type="match status" value="1"/>
</dbReference>
<dbReference type="GO" id="GO:0004413">
    <property type="term" value="F:homoserine kinase activity"/>
    <property type="evidence" value="ECO:0007669"/>
    <property type="project" value="UniProtKB-UniRule"/>
</dbReference>
<sequence length="292" mass="32022">MNEEKFYCRIPATSANLGVGFDSIGLAVEKFLTIEAHASDHWHVEMVEEFLNVLPSNKNNLVVKTASRIASHYDVILPPLHIRMSSEIPLTHGLGSSSSAIVAGIELANYYGRLNLSMDDKIRLGSQIEGHPDNVGPCVTGGMFAGYYANDELFYQTSLFEGLTLVLSVPPYELSTKEARGILPKTFSHAEAVEQNAIANVMLMAMLKGDYETMGAMMMRDKLHEPYRQRLIAEFPTVKALALEEGAYATVISGAGPTILTLCAEDKVGAILSRLQTEVPGCQHERVGIYRK</sequence>
<reference evidence="16 17" key="1">
    <citation type="submission" date="2019-11" db="EMBL/GenBank/DDBJ databases">
        <title>Characterisation of Fundicoccus ignavus gen. nov. sp. nov., a novel genus of the family Aerococcaceae isolated from bulk tank milk.</title>
        <authorList>
            <person name="Siebert A."/>
            <person name="Huptas C."/>
            <person name="Wenning M."/>
            <person name="Scherer S."/>
            <person name="Doll E.V."/>
        </authorList>
    </citation>
    <scope>NUCLEOTIDE SEQUENCE [LARGE SCALE GENOMIC DNA]</scope>
    <source>
        <strain evidence="16 17">WS4759</strain>
    </source>
</reference>
<dbReference type="GO" id="GO:0009088">
    <property type="term" value="P:threonine biosynthetic process"/>
    <property type="evidence" value="ECO:0007669"/>
    <property type="project" value="UniProtKB-UniRule"/>
</dbReference>
<dbReference type="InterPro" id="IPR006204">
    <property type="entry name" value="GHMP_kinase_N_dom"/>
</dbReference>
<organism evidence="16 17">
    <name type="scientific">Fundicoccus ignavus</name>
    <dbReference type="NCBI Taxonomy" id="2664442"/>
    <lineage>
        <taxon>Bacteria</taxon>
        <taxon>Bacillati</taxon>
        <taxon>Bacillota</taxon>
        <taxon>Bacilli</taxon>
        <taxon>Lactobacillales</taxon>
        <taxon>Aerococcaceae</taxon>
        <taxon>Fundicoccus</taxon>
    </lineage>
</organism>
<comment type="subcellular location">
    <subcellularLocation>
        <location evidence="13">Cytoplasm</location>
    </subcellularLocation>
</comment>
<gene>
    <name evidence="13" type="primary">thrB</name>
    <name evidence="16" type="ORF">GIY09_10325</name>
</gene>
<dbReference type="NCBIfam" id="TIGR00191">
    <property type="entry name" value="thrB"/>
    <property type="match status" value="1"/>
</dbReference>
<dbReference type="InterPro" id="IPR006203">
    <property type="entry name" value="GHMP_knse_ATP-bd_CS"/>
</dbReference>
<dbReference type="UniPathway" id="UPA00050">
    <property type="reaction ID" value="UER00064"/>
</dbReference>
<dbReference type="PRINTS" id="PR00958">
    <property type="entry name" value="HOMSERKINASE"/>
</dbReference>
<dbReference type="SUPFAM" id="SSF54211">
    <property type="entry name" value="Ribosomal protein S5 domain 2-like"/>
    <property type="match status" value="1"/>
</dbReference>
<evidence type="ECO:0000256" key="1">
    <source>
        <dbReference type="ARBA" id="ARBA00005015"/>
    </source>
</evidence>
<feature type="domain" description="GHMP kinase N-terminal" evidence="14">
    <location>
        <begin position="60"/>
        <end position="142"/>
    </location>
</feature>
<dbReference type="Proteomes" id="UP000430975">
    <property type="component" value="Unassembled WGS sequence"/>
</dbReference>
<dbReference type="PIRSF" id="PIRSF000676">
    <property type="entry name" value="Homoser_kin"/>
    <property type="match status" value="1"/>
</dbReference>
<evidence type="ECO:0000256" key="3">
    <source>
        <dbReference type="ARBA" id="ARBA00012078"/>
    </source>
</evidence>
<dbReference type="AlphaFoldDB" id="A0A6I2GL08"/>
<dbReference type="PROSITE" id="PS00627">
    <property type="entry name" value="GHMP_KINASES_ATP"/>
    <property type="match status" value="1"/>
</dbReference>
<evidence type="ECO:0000313" key="17">
    <source>
        <dbReference type="Proteomes" id="UP000430975"/>
    </source>
</evidence>
<protein>
    <recommendedName>
        <fullName evidence="4 13">Homoserine kinase</fullName>
        <shortName evidence="13">HK</shortName>
        <shortName evidence="13">HSK</shortName>
        <ecNumber evidence="3 13">2.7.1.39</ecNumber>
    </recommendedName>
</protein>
<comment type="pathway">
    <text evidence="1 13">Amino-acid biosynthesis; L-threonine biosynthesis; L-threonine from L-aspartate: step 4/5.</text>
</comment>
<evidence type="ECO:0000256" key="13">
    <source>
        <dbReference type="HAMAP-Rule" id="MF_00384"/>
    </source>
</evidence>
<evidence type="ECO:0000256" key="8">
    <source>
        <dbReference type="ARBA" id="ARBA00022741"/>
    </source>
</evidence>
<evidence type="ECO:0000256" key="12">
    <source>
        <dbReference type="ARBA" id="ARBA00049954"/>
    </source>
</evidence>
<dbReference type="EMBL" id="WJQS01000010">
    <property type="protein sequence ID" value="MRI86241.1"/>
    <property type="molecule type" value="Genomic_DNA"/>
</dbReference>
<accession>A0A6I2GL08</accession>
<dbReference type="PANTHER" id="PTHR20861:SF1">
    <property type="entry name" value="HOMOSERINE KINASE"/>
    <property type="match status" value="1"/>
</dbReference>
<dbReference type="HAMAP" id="MF_00384">
    <property type="entry name" value="Homoser_kinase"/>
    <property type="match status" value="1"/>
</dbReference>
<keyword evidence="8 13" id="KW-0547">Nucleotide-binding</keyword>
<evidence type="ECO:0000256" key="10">
    <source>
        <dbReference type="ARBA" id="ARBA00022840"/>
    </source>
</evidence>
<evidence type="ECO:0000256" key="2">
    <source>
        <dbReference type="ARBA" id="ARBA00007370"/>
    </source>
</evidence>
<dbReference type="Pfam" id="PF08544">
    <property type="entry name" value="GHMP_kinases_C"/>
    <property type="match status" value="1"/>
</dbReference>
<evidence type="ECO:0000259" key="14">
    <source>
        <dbReference type="Pfam" id="PF00288"/>
    </source>
</evidence>
<evidence type="ECO:0000256" key="9">
    <source>
        <dbReference type="ARBA" id="ARBA00022777"/>
    </source>
</evidence>
<dbReference type="InterPro" id="IPR000870">
    <property type="entry name" value="Homoserine_kinase"/>
</dbReference>
<keyword evidence="13" id="KW-0963">Cytoplasm</keyword>
<evidence type="ECO:0000256" key="7">
    <source>
        <dbReference type="ARBA" id="ARBA00022697"/>
    </source>
</evidence>
<dbReference type="RefSeq" id="WP_153863941.1">
    <property type="nucleotide sequence ID" value="NZ_WJQS01000010.1"/>
</dbReference>
<feature type="binding site" evidence="13">
    <location>
        <begin position="89"/>
        <end position="99"/>
    </location>
    <ligand>
        <name>ATP</name>
        <dbReference type="ChEBI" id="CHEBI:30616"/>
    </ligand>
</feature>
<comment type="similarity">
    <text evidence="2 13">Belongs to the GHMP kinase family. Homoserine kinase subfamily.</text>
</comment>
<dbReference type="GO" id="GO:0005524">
    <property type="term" value="F:ATP binding"/>
    <property type="evidence" value="ECO:0007669"/>
    <property type="project" value="UniProtKB-UniRule"/>
</dbReference>
<evidence type="ECO:0000313" key="16">
    <source>
        <dbReference type="EMBL" id="MRI86241.1"/>
    </source>
</evidence>
<comment type="function">
    <text evidence="12 13">Catalyzes the ATP-dependent phosphorylation of L-homoserine to L-homoserine phosphate.</text>
</comment>
<feature type="domain" description="GHMP kinase C-terminal" evidence="15">
    <location>
        <begin position="205"/>
        <end position="278"/>
    </location>
</feature>
<dbReference type="InterPro" id="IPR013750">
    <property type="entry name" value="GHMP_kinase_C_dom"/>
</dbReference>
<comment type="caution">
    <text evidence="16">The sequence shown here is derived from an EMBL/GenBank/DDBJ whole genome shotgun (WGS) entry which is preliminary data.</text>
</comment>
<proteinExistence type="inferred from homology"/>
<keyword evidence="10 13" id="KW-0067">ATP-binding</keyword>
<dbReference type="InterPro" id="IPR036554">
    <property type="entry name" value="GHMP_kinase_C_sf"/>
</dbReference>
<dbReference type="Gene3D" id="3.30.70.890">
    <property type="entry name" value="GHMP kinase, C-terminal domain"/>
    <property type="match status" value="1"/>
</dbReference>
<dbReference type="GO" id="GO:0005737">
    <property type="term" value="C:cytoplasm"/>
    <property type="evidence" value="ECO:0007669"/>
    <property type="project" value="UniProtKB-SubCell"/>
</dbReference>
<keyword evidence="17" id="KW-1185">Reference proteome</keyword>
<dbReference type="InterPro" id="IPR014721">
    <property type="entry name" value="Ribsml_uS5_D2-typ_fold_subgr"/>
</dbReference>
<keyword evidence="9 13" id="KW-0418">Kinase</keyword>
<keyword evidence="7 13" id="KW-0791">Threonine biosynthesis</keyword>
<dbReference type="EC" id="2.7.1.39" evidence="3 13"/>
<evidence type="ECO:0000259" key="15">
    <source>
        <dbReference type="Pfam" id="PF08544"/>
    </source>
</evidence>
<evidence type="ECO:0000256" key="6">
    <source>
        <dbReference type="ARBA" id="ARBA00022679"/>
    </source>
</evidence>